<evidence type="ECO:0000256" key="1">
    <source>
        <dbReference type="SAM" id="Phobius"/>
    </source>
</evidence>
<feature type="transmembrane region" description="Helical" evidence="1">
    <location>
        <begin position="21"/>
        <end position="39"/>
    </location>
</feature>
<accession>A0A1B7WSZ8</accession>
<keyword evidence="1" id="KW-1133">Transmembrane helix</keyword>
<evidence type="ECO:0000313" key="3">
    <source>
        <dbReference type="Proteomes" id="UP000092093"/>
    </source>
</evidence>
<keyword evidence="1" id="KW-0812">Transmembrane</keyword>
<feature type="transmembrane region" description="Helical" evidence="1">
    <location>
        <begin position="94"/>
        <end position="112"/>
    </location>
</feature>
<feature type="transmembrane region" description="Helical" evidence="1">
    <location>
        <begin position="132"/>
        <end position="155"/>
    </location>
</feature>
<organism evidence="2 3">
    <name type="scientific">Aphanizomenon flos-aquae WA102</name>
    <dbReference type="NCBI Taxonomy" id="1710896"/>
    <lineage>
        <taxon>Bacteria</taxon>
        <taxon>Bacillati</taxon>
        <taxon>Cyanobacteriota</taxon>
        <taxon>Cyanophyceae</taxon>
        <taxon>Nostocales</taxon>
        <taxon>Aphanizomenonaceae</taxon>
        <taxon>Aphanizomenon</taxon>
    </lineage>
</organism>
<dbReference type="EMBL" id="LJOW01000178">
    <property type="protein sequence ID" value="OBQ40261.1"/>
    <property type="molecule type" value="Genomic_DNA"/>
</dbReference>
<reference evidence="2 3" key="1">
    <citation type="submission" date="2015-09" db="EMBL/GenBank/DDBJ databases">
        <title>Aphanizomenon flos-aquae WA102.</title>
        <authorList>
            <person name="Driscoll C."/>
        </authorList>
    </citation>
    <scope>NUCLEOTIDE SEQUENCE [LARGE SCALE GENOMIC DNA]</scope>
    <source>
        <strain evidence="2">WA102</strain>
    </source>
</reference>
<name>A0A1B7WSZ8_APHFL</name>
<evidence type="ECO:0000313" key="2">
    <source>
        <dbReference type="EMBL" id="OBQ40261.1"/>
    </source>
</evidence>
<sequence length="166" mass="18383">MTSLFSRTAEINVSLAKKFEKCGWASGVFNFLCLIMYFWNVYSKANIIYRFAGSFVASAVIIAIEFAAMSIIFDPSVLDDFMAQTKSENEFSKLVGVLSVIFLSCLAAATFYYDYTINIAQMRMGKTIDSQILAVVMVLISEVFFWTSAVLSSAAKNNAGNTGSRR</sequence>
<gene>
    <name evidence="2" type="ORF">AN484_22570</name>
</gene>
<proteinExistence type="predicted"/>
<protein>
    <submittedName>
        <fullName evidence="2">Uncharacterized protein</fullName>
    </submittedName>
</protein>
<keyword evidence="1" id="KW-0472">Membrane</keyword>
<dbReference type="AlphaFoldDB" id="A0A1B7WSZ8"/>
<comment type="caution">
    <text evidence="2">The sequence shown here is derived from an EMBL/GenBank/DDBJ whole genome shotgun (WGS) entry which is preliminary data.</text>
</comment>
<dbReference type="Proteomes" id="UP000092093">
    <property type="component" value="Unassembled WGS sequence"/>
</dbReference>
<feature type="transmembrane region" description="Helical" evidence="1">
    <location>
        <begin position="51"/>
        <end position="73"/>
    </location>
</feature>